<evidence type="ECO:0000256" key="1">
    <source>
        <dbReference type="ARBA" id="ARBA00007626"/>
    </source>
</evidence>
<feature type="region of interest" description="Disordered" evidence="5">
    <location>
        <begin position="206"/>
        <end position="225"/>
    </location>
</feature>
<dbReference type="PANTHER" id="PTHR46128">
    <property type="entry name" value="MITOCHONDRIAL GROUP I INTRON SPLICING FACTOR CCM1"/>
    <property type="match status" value="1"/>
</dbReference>
<evidence type="ECO:0000256" key="5">
    <source>
        <dbReference type="SAM" id="MobiDB-lite"/>
    </source>
</evidence>
<reference evidence="6" key="1">
    <citation type="submission" date="2020-10" db="EMBL/GenBank/DDBJ databases">
        <authorList>
            <person name="Han B."/>
            <person name="Lu T."/>
            <person name="Zhao Q."/>
            <person name="Huang X."/>
            <person name="Zhao Y."/>
        </authorList>
    </citation>
    <scope>NUCLEOTIDE SEQUENCE</scope>
</reference>
<proteinExistence type="inferred from homology"/>
<evidence type="ECO:0000313" key="6">
    <source>
        <dbReference type="EMBL" id="CAD6341947.1"/>
    </source>
</evidence>
<dbReference type="Gene3D" id="1.25.40.10">
    <property type="entry name" value="Tetratricopeptide repeat domain"/>
    <property type="match status" value="1"/>
</dbReference>
<dbReference type="Proteomes" id="UP000604825">
    <property type="component" value="Unassembled WGS sequence"/>
</dbReference>
<dbReference type="PROSITE" id="PS51375">
    <property type="entry name" value="PPR"/>
    <property type="match status" value="3"/>
</dbReference>
<accession>A0A811SLT6</accession>
<keyword evidence="7" id="KW-1185">Reference proteome</keyword>
<feature type="repeat" description="PPR" evidence="4">
    <location>
        <begin position="79"/>
        <end position="113"/>
    </location>
</feature>
<sequence>MKEKGVKADVVTYNVLIGALCCKGEVRKAVKLLDEMVEVGLEPKHMTYNTIINGFCEKGDAKGAHEIRIRMEKRKKRANVVTHNVFLKYFCKMGKMDEANVVLNEMLEKGLVPNRITYEIINSGMIEKVTVAFNFDEFDDVASDDYRDSGGEQENEALAISDDDVMGEAVYDEEYLRSRKQQPISSASEEDEEFWLEHDEEEEYSLSTKLGKARKSDASGTDASSNAKNVIWGSRHCVKSKRKKKRRILLIKWTAMAENKVEPDEELKEQPQEQPVEKMNAPSWESGSVGRTFLDLNELAPGVGFDDRPSKA</sequence>
<evidence type="ECO:0000256" key="3">
    <source>
        <dbReference type="ARBA" id="ARBA00022946"/>
    </source>
</evidence>
<name>A0A811SLT6_9POAL</name>
<feature type="region of interest" description="Disordered" evidence="5">
    <location>
        <begin position="260"/>
        <end position="287"/>
    </location>
</feature>
<dbReference type="PANTHER" id="PTHR46128:SF356">
    <property type="entry name" value="PENTACOTRIPEPTIDE-REPEAT REGION OF PRORP DOMAIN-CONTAINING PROTEIN"/>
    <property type="match status" value="1"/>
</dbReference>
<dbReference type="InterPro" id="IPR050872">
    <property type="entry name" value="PPR_P_subfamily"/>
</dbReference>
<dbReference type="EMBL" id="CAJGYO010000356">
    <property type="protein sequence ID" value="CAD6341947.1"/>
    <property type="molecule type" value="Genomic_DNA"/>
</dbReference>
<feature type="region of interest" description="Disordered" evidence="5">
    <location>
        <begin position="180"/>
        <end position="199"/>
    </location>
</feature>
<protein>
    <recommendedName>
        <fullName evidence="8">Pentatricopeptide repeat-containing protein</fullName>
    </recommendedName>
</protein>
<evidence type="ECO:0008006" key="8">
    <source>
        <dbReference type="Google" id="ProtNLM"/>
    </source>
</evidence>
<dbReference type="AlphaFoldDB" id="A0A811SLT6"/>
<feature type="repeat" description="PPR" evidence="4">
    <location>
        <begin position="9"/>
        <end position="43"/>
    </location>
</feature>
<dbReference type="NCBIfam" id="TIGR00756">
    <property type="entry name" value="PPR"/>
    <property type="match status" value="3"/>
</dbReference>
<evidence type="ECO:0000313" key="7">
    <source>
        <dbReference type="Proteomes" id="UP000604825"/>
    </source>
</evidence>
<evidence type="ECO:0000256" key="4">
    <source>
        <dbReference type="PROSITE-ProRule" id="PRU00708"/>
    </source>
</evidence>
<dbReference type="Pfam" id="PF13041">
    <property type="entry name" value="PPR_2"/>
    <property type="match status" value="2"/>
</dbReference>
<feature type="repeat" description="PPR" evidence="4">
    <location>
        <begin position="44"/>
        <end position="78"/>
    </location>
</feature>
<dbReference type="OrthoDB" id="185373at2759"/>
<organism evidence="6 7">
    <name type="scientific">Miscanthus lutarioriparius</name>
    <dbReference type="NCBI Taxonomy" id="422564"/>
    <lineage>
        <taxon>Eukaryota</taxon>
        <taxon>Viridiplantae</taxon>
        <taxon>Streptophyta</taxon>
        <taxon>Embryophyta</taxon>
        <taxon>Tracheophyta</taxon>
        <taxon>Spermatophyta</taxon>
        <taxon>Magnoliopsida</taxon>
        <taxon>Liliopsida</taxon>
        <taxon>Poales</taxon>
        <taxon>Poaceae</taxon>
        <taxon>PACMAD clade</taxon>
        <taxon>Panicoideae</taxon>
        <taxon>Andropogonodae</taxon>
        <taxon>Andropogoneae</taxon>
        <taxon>Saccharinae</taxon>
        <taxon>Miscanthus</taxon>
    </lineage>
</organism>
<comment type="similarity">
    <text evidence="1">Belongs to the PPR family. P subfamily.</text>
</comment>
<comment type="caution">
    <text evidence="6">The sequence shown here is derived from an EMBL/GenBank/DDBJ whole genome shotgun (WGS) entry which is preliminary data.</text>
</comment>
<keyword evidence="3" id="KW-0809">Transit peptide</keyword>
<feature type="compositionally biased region" description="Acidic residues" evidence="5">
    <location>
        <begin position="188"/>
        <end position="199"/>
    </location>
</feature>
<dbReference type="InterPro" id="IPR002885">
    <property type="entry name" value="PPR_rpt"/>
</dbReference>
<dbReference type="InterPro" id="IPR011990">
    <property type="entry name" value="TPR-like_helical_dom_sf"/>
</dbReference>
<keyword evidence="2" id="KW-0677">Repeat</keyword>
<evidence type="ECO:0000256" key="2">
    <source>
        <dbReference type="ARBA" id="ARBA00022737"/>
    </source>
</evidence>
<gene>
    <name evidence="6" type="ORF">NCGR_LOCUS66045</name>
</gene>